<protein>
    <submittedName>
        <fullName evidence="2">Uncharacterized protein</fullName>
    </submittedName>
</protein>
<evidence type="ECO:0000313" key="3">
    <source>
        <dbReference type="Proteomes" id="UP000799437"/>
    </source>
</evidence>
<dbReference type="GeneID" id="54484127"/>
<evidence type="ECO:0000256" key="1">
    <source>
        <dbReference type="SAM" id="MobiDB-lite"/>
    </source>
</evidence>
<evidence type="ECO:0000313" key="2">
    <source>
        <dbReference type="EMBL" id="KAF2762977.1"/>
    </source>
</evidence>
<proteinExistence type="predicted"/>
<organism evidence="2 3">
    <name type="scientific">Pseudovirgaria hyperparasitica</name>
    <dbReference type="NCBI Taxonomy" id="470096"/>
    <lineage>
        <taxon>Eukaryota</taxon>
        <taxon>Fungi</taxon>
        <taxon>Dikarya</taxon>
        <taxon>Ascomycota</taxon>
        <taxon>Pezizomycotina</taxon>
        <taxon>Dothideomycetes</taxon>
        <taxon>Dothideomycetes incertae sedis</taxon>
        <taxon>Acrospermales</taxon>
        <taxon>Acrospermaceae</taxon>
        <taxon>Pseudovirgaria</taxon>
    </lineage>
</organism>
<dbReference type="Proteomes" id="UP000799437">
    <property type="component" value="Unassembled WGS sequence"/>
</dbReference>
<sequence length="104" mass="11439">MAMPMYNSTYNHFSDDTTPYTFHSITPPSHSGSDESPYCSPRQHAADIVGAFAPLPPPLPQEKQHTTSGVSLPPFSPAPPVSQFQNYMLEYERETPEKALSSPA</sequence>
<dbReference type="EMBL" id="ML996565">
    <property type="protein sequence ID" value="KAF2762977.1"/>
    <property type="molecule type" value="Genomic_DNA"/>
</dbReference>
<feature type="region of interest" description="Disordered" evidence="1">
    <location>
        <begin position="17"/>
        <end position="83"/>
    </location>
</feature>
<accession>A0A6A6WLA6</accession>
<reference evidence="2" key="1">
    <citation type="journal article" date="2020" name="Stud. Mycol.">
        <title>101 Dothideomycetes genomes: a test case for predicting lifestyles and emergence of pathogens.</title>
        <authorList>
            <person name="Haridas S."/>
            <person name="Albert R."/>
            <person name="Binder M."/>
            <person name="Bloem J."/>
            <person name="Labutti K."/>
            <person name="Salamov A."/>
            <person name="Andreopoulos B."/>
            <person name="Baker S."/>
            <person name="Barry K."/>
            <person name="Bills G."/>
            <person name="Bluhm B."/>
            <person name="Cannon C."/>
            <person name="Castanera R."/>
            <person name="Culley D."/>
            <person name="Daum C."/>
            <person name="Ezra D."/>
            <person name="Gonzalez J."/>
            <person name="Henrissat B."/>
            <person name="Kuo A."/>
            <person name="Liang C."/>
            <person name="Lipzen A."/>
            <person name="Lutzoni F."/>
            <person name="Magnuson J."/>
            <person name="Mondo S."/>
            <person name="Nolan M."/>
            <person name="Ohm R."/>
            <person name="Pangilinan J."/>
            <person name="Park H.-J."/>
            <person name="Ramirez L."/>
            <person name="Alfaro M."/>
            <person name="Sun H."/>
            <person name="Tritt A."/>
            <person name="Yoshinaga Y."/>
            <person name="Zwiers L.-H."/>
            <person name="Turgeon B."/>
            <person name="Goodwin S."/>
            <person name="Spatafora J."/>
            <person name="Crous P."/>
            <person name="Grigoriev I."/>
        </authorList>
    </citation>
    <scope>NUCLEOTIDE SEQUENCE</scope>
    <source>
        <strain evidence="2">CBS 121739</strain>
    </source>
</reference>
<gene>
    <name evidence="2" type="ORF">EJ05DRAFT_471936</name>
</gene>
<dbReference type="AlphaFoldDB" id="A0A6A6WLA6"/>
<name>A0A6A6WLA6_9PEZI</name>
<keyword evidence="3" id="KW-1185">Reference proteome</keyword>
<dbReference type="RefSeq" id="XP_033605428.1">
    <property type="nucleotide sequence ID" value="XM_033743073.1"/>
</dbReference>
<feature type="compositionally biased region" description="Polar residues" evidence="1">
    <location>
        <begin position="17"/>
        <end position="31"/>
    </location>
</feature>